<reference evidence="2" key="1">
    <citation type="submission" date="2022-10" db="EMBL/GenBank/DDBJ databases">
        <title>The complete genomes of actinobacterial strains from the NBC collection.</title>
        <authorList>
            <person name="Joergensen T.S."/>
            <person name="Alvarez Arevalo M."/>
            <person name="Sterndorff E.B."/>
            <person name="Faurdal D."/>
            <person name="Vuksanovic O."/>
            <person name="Mourched A.-S."/>
            <person name="Charusanti P."/>
            <person name="Shaw S."/>
            <person name="Blin K."/>
            <person name="Weber T."/>
        </authorList>
    </citation>
    <scope>NUCLEOTIDE SEQUENCE</scope>
    <source>
        <strain evidence="2">NBC_00049</strain>
    </source>
</reference>
<dbReference type="PANTHER" id="PTHR40446">
    <property type="entry name" value="N-ACETYLGLUCOSAMINE-1-PHOSPHODIESTER ALPHA-N-ACETYLGLUCOSAMINIDASE"/>
    <property type="match status" value="1"/>
</dbReference>
<evidence type="ECO:0000313" key="2">
    <source>
        <dbReference type="EMBL" id="WTU76694.1"/>
    </source>
</evidence>
<dbReference type="PANTHER" id="PTHR40446:SF2">
    <property type="entry name" value="N-ACETYLGLUCOSAMINE-1-PHOSPHODIESTER ALPHA-N-ACETYLGLUCOSAMINIDASE"/>
    <property type="match status" value="1"/>
</dbReference>
<dbReference type="GO" id="GO:0016798">
    <property type="term" value="F:hydrolase activity, acting on glycosyl bonds"/>
    <property type="evidence" value="ECO:0007669"/>
    <property type="project" value="UniProtKB-KW"/>
</dbReference>
<protein>
    <submittedName>
        <fullName evidence="2">Phosphodiester glycosidase family protein</fullName>
    </submittedName>
</protein>
<accession>A0AAU2JYW5</accession>
<keyword evidence="2" id="KW-0326">Glycosidase</keyword>
<keyword evidence="2" id="KW-0378">Hydrolase</keyword>
<dbReference type="InterPro" id="IPR018711">
    <property type="entry name" value="NAGPA"/>
</dbReference>
<organism evidence="2">
    <name type="scientific">Streptomyces sp. NBC_00049</name>
    <dbReference type="NCBI Taxonomy" id="2903617"/>
    <lineage>
        <taxon>Bacteria</taxon>
        <taxon>Bacillati</taxon>
        <taxon>Actinomycetota</taxon>
        <taxon>Actinomycetes</taxon>
        <taxon>Kitasatosporales</taxon>
        <taxon>Streptomycetaceae</taxon>
        <taxon>Streptomyces</taxon>
    </lineage>
</organism>
<feature type="domain" description="Phosphodiester glycosidase" evidence="1">
    <location>
        <begin position="358"/>
        <end position="549"/>
    </location>
</feature>
<proteinExistence type="predicted"/>
<gene>
    <name evidence="2" type="ORF">OG327_27060</name>
</gene>
<dbReference type="AlphaFoldDB" id="A0AAU2JYW5"/>
<name>A0AAU2JYW5_9ACTN</name>
<dbReference type="Pfam" id="PF09992">
    <property type="entry name" value="NAGPA"/>
    <property type="match status" value="1"/>
</dbReference>
<dbReference type="EMBL" id="CP108264">
    <property type="protein sequence ID" value="WTU76694.1"/>
    <property type="molecule type" value="Genomic_DNA"/>
</dbReference>
<sequence length="552" mass="56509">MRASFRTWCWLGGLLAVLSGIAVVALPMSPAPPDTKPVEFHGHMPLGPDELKTQATPVKTLAAGVTYQTFTQGTPSDQWTVWVRRNGVETFGSKSAAEAFVGELALQEFSATLSTFVSPASADTPGAVIGYGVRVGSSSPADRKAVDQLASRVRKAGFGARVVYTALDGRSSSGPWKVHVVRVAPTADVSVKAVHGTDISTSETVRGMAASSGAIAAVNGSEFDIRTSPGFSGYEGVPQGLYVKDGVVLGAANNGRTALLLEGPGVGARIAETTSELRVTAPDGEVHSVDGVNRVTGRVAGCGGVGGDQFGVNGTWKPTLRPWRNQLCLDADEIVMFRPEWGRSTPTPSTMVANSVDVITDGKGTVKEVRSPAGGHIPPGSRVFQGIGTGADWLKAKAAVGAVLAFDASIADAEGNLVAGPALSAVAGGGPGLVRDGEIFVNTAANGLTGLTGGPNNALVQRHPRTMAGVTAAGELLLVTVDGRDVASSVGVTWPEAAAVMKWLGATDAIGLGSGGDTTMAIDGAVANRPMDDWGRSNERKVSNAVVVVPRG</sequence>
<evidence type="ECO:0000259" key="1">
    <source>
        <dbReference type="Pfam" id="PF09992"/>
    </source>
</evidence>